<accession>A0A7C3CYT8</accession>
<dbReference type="InterPro" id="IPR009679">
    <property type="entry name" value="Phage_186_CII-like"/>
</dbReference>
<proteinExistence type="predicted"/>
<comment type="caution">
    <text evidence="1">The sequence shown here is derived from an EMBL/GenBank/DDBJ whole genome shotgun (WGS) entry which is preliminary data.</text>
</comment>
<reference evidence="1" key="1">
    <citation type="journal article" date="2020" name="mSystems">
        <title>Genome- and Community-Level Interaction Insights into Carbon Utilization and Element Cycling Functions of Hydrothermarchaeota in Hydrothermal Sediment.</title>
        <authorList>
            <person name="Zhou Z."/>
            <person name="Liu Y."/>
            <person name="Xu W."/>
            <person name="Pan J."/>
            <person name="Luo Z.H."/>
            <person name="Li M."/>
        </authorList>
    </citation>
    <scope>NUCLEOTIDE SEQUENCE [LARGE SCALE GENOMIC DNA]</scope>
    <source>
        <strain evidence="1">HyVt-483</strain>
    </source>
</reference>
<organism evidence="1">
    <name type="scientific">Thermosulfurimonas dismutans</name>
    <dbReference type="NCBI Taxonomy" id="999894"/>
    <lineage>
        <taxon>Bacteria</taxon>
        <taxon>Pseudomonadati</taxon>
        <taxon>Thermodesulfobacteriota</taxon>
        <taxon>Thermodesulfobacteria</taxon>
        <taxon>Thermodesulfobacteriales</taxon>
        <taxon>Thermodesulfobacteriaceae</taxon>
        <taxon>Thermosulfurimonas</taxon>
    </lineage>
</organism>
<gene>
    <name evidence="1" type="ORF">ENJ40_07010</name>
</gene>
<protein>
    <submittedName>
        <fullName evidence="1">Uncharacterized protein</fullName>
    </submittedName>
</protein>
<dbReference type="AlphaFoldDB" id="A0A7C3CYT8"/>
<evidence type="ECO:0000313" key="1">
    <source>
        <dbReference type="EMBL" id="HFC98188.1"/>
    </source>
</evidence>
<dbReference type="Pfam" id="PF06892">
    <property type="entry name" value="Phage_CP76"/>
    <property type="match status" value="1"/>
</dbReference>
<dbReference type="Proteomes" id="UP000886043">
    <property type="component" value="Unassembled WGS sequence"/>
</dbReference>
<sequence>MAHKAYWNEADSQAAIEFKQFLQKLLVEKGLIVKEAAARLNINTERLYKYLNENAGHNNFPAYLIPIFTRMIGPELLSHLAYEAGYAIVKLPEERPGLRGALKAAARAMRECSEALEAYSKAIEDGTVTPEEFQRVKREVREAVEALLAIQAIAEGMRG</sequence>
<name>A0A7C3CYT8_9BACT</name>
<dbReference type="EMBL" id="DRMH01000091">
    <property type="protein sequence ID" value="HFC98188.1"/>
    <property type="molecule type" value="Genomic_DNA"/>
</dbReference>
<dbReference type="GO" id="GO:0003677">
    <property type="term" value="F:DNA binding"/>
    <property type="evidence" value="ECO:0007669"/>
    <property type="project" value="InterPro"/>
</dbReference>